<accession>A0A8S9KJ47</accession>
<organism evidence="2">
    <name type="scientific">Brassica cretica</name>
    <name type="common">Mustard</name>
    <dbReference type="NCBI Taxonomy" id="69181"/>
    <lineage>
        <taxon>Eukaryota</taxon>
        <taxon>Viridiplantae</taxon>
        <taxon>Streptophyta</taxon>
        <taxon>Embryophyta</taxon>
        <taxon>Tracheophyta</taxon>
        <taxon>Spermatophyta</taxon>
        <taxon>Magnoliopsida</taxon>
        <taxon>eudicotyledons</taxon>
        <taxon>Gunneridae</taxon>
        <taxon>Pentapetalae</taxon>
        <taxon>rosids</taxon>
        <taxon>malvids</taxon>
        <taxon>Brassicales</taxon>
        <taxon>Brassicaceae</taxon>
        <taxon>Brassiceae</taxon>
        <taxon>Brassica</taxon>
    </lineage>
</organism>
<dbReference type="EMBL" id="QGKY02000164">
    <property type="protein sequence ID" value="KAF2594475.1"/>
    <property type="molecule type" value="Genomic_DNA"/>
</dbReference>
<feature type="region of interest" description="Disordered" evidence="1">
    <location>
        <begin position="828"/>
        <end position="865"/>
    </location>
</feature>
<proteinExistence type="predicted"/>
<feature type="region of interest" description="Disordered" evidence="1">
    <location>
        <begin position="550"/>
        <end position="574"/>
    </location>
</feature>
<sequence length="962" mass="109238">MDGFTKRVLRIPVEKPFDEVYFTHRLWMFFRETKETEEDIRRMFHHVRERMKLRITLKKKSDPGKFAIPCVVKGIEFPHALCDTGASVNLVELGNDLGYIAACHCGAEYEIEYSESTGSIRLTTSLEAIIPSSNEDPTEEYDEDYWKERAIEIAMQDDRYSSHFFNNTSPPSIDRVYSASVDTHPHPAKRSYASIDTTPGTSIDIKAATLKMEKGNIPIPSRFTNTYIRSFAPQITYHDTEAEKMNALTNQSEGTSRKSIRPKTLIQQTNVYHRSILQDPDGHARAMDGRILQVSREDIADILHMANGPDNLFMQQRNIPDNILAVNLVELGNDLGYIAACHCGAEYEIEYSESIDTHTASSIDSNESPTTDEHYPTSLDGKHPVDHFTLLDQCYPNFAFQQPNKRGRDDYSTGSWAESGFHESFAVKTVIPSSNEDPIEEYDEDYWKERAIEITIQDDRYSSHSFNNTSPPSIDRVYSASVDTHPHPAKRSYASIDTTPGTSIDIKAVALKKEKGNIPIPSRFTNTYIRSFSPQITYHDTEAEKMNALTNQSEGTSRKIIRSKNPNSTDKRLPSIDTLVSTSIDSHSKPKLSLFTKKNMSIDYSFLSPDEFGIFRDPDGHARAMDGRILQVSREDIADILQVVNGPNNLFMQQHSIPDNIPAVRDEYPRANTTEIGSHQSCQPVGQASIDKVAPTSFDRVTLMSLDKAPSPSIDRRYEFGHRAYDIYGARKFRWEQKDEYGVYRDESGYARSVAGELIPITMDNIKKIMGRASLFEESHLCLPEHATSFTPTKLAPEIYTKDEINEMVTEWLPKEVKGIQRQLASQHQISASITRKRSKSIDSKAPASTDKHLVASIDSTSTPDDEQLIQNKMESMHEELNELSAYAYDKVGWHQFNIENILERLQNISNAIHKMDERWTRNDEATRSFIAAWSRMCRDEEPKLTSNTKPDIIACLGAWYT</sequence>
<reference evidence="2" key="1">
    <citation type="submission" date="2019-12" db="EMBL/GenBank/DDBJ databases">
        <title>Genome sequencing and annotation of Brassica cretica.</title>
        <authorList>
            <person name="Studholme D.J."/>
            <person name="Sarris P.F."/>
        </authorList>
    </citation>
    <scope>NUCLEOTIDE SEQUENCE</scope>
    <source>
        <strain evidence="2">PFS-102/07</strain>
        <tissue evidence="2">Leaf</tissue>
    </source>
</reference>
<feature type="compositionally biased region" description="Polar residues" evidence="1">
    <location>
        <begin position="358"/>
        <end position="369"/>
    </location>
</feature>
<dbReference type="AlphaFoldDB" id="A0A8S9KJ47"/>
<feature type="region of interest" description="Disordered" evidence="1">
    <location>
        <begin position="358"/>
        <end position="379"/>
    </location>
</feature>
<protein>
    <submittedName>
        <fullName evidence="2">Uncharacterized protein</fullName>
    </submittedName>
</protein>
<name>A0A8S9KJ47_BRACR</name>
<evidence type="ECO:0000256" key="1">
    <source>
        <dbReference type="SAM" id="MobiDB-lite"/>
    </source>
</evidence>
<comment type="caution">
    <text evidence="2">The sequence shown here is derived from an EMBL/GenBank/DDBJ whole genome shotgun (WGS) entry which is preliminary data.</text>
</comment>
<evidence type="ECO:0000313" key="2">
    <source>
        <dbReference type="EMBL" id="KAF2594475.1"/>
    </source>
</evidence>
<gene>
    <name evidence="2" type="ORF">F2Q70_00042460</name>
</gene>